<gene>
    <name evidence="3" type="ORF">ASPZODRAFT_126612</name>
</gene>
<name>A0A1L9SU13_9EURO</name>
<sequence>MRSVCLISALLAFAAVSAAAPVAAGIPSTGIEQPAPQHSPVPEWHESGKPGGEEAKGGDHTNYEPAGIDEEKKPEEEKGVKRRAEPSGVPHPGSWKPTGEGEHPGEGVGEKKEVSSGQSYPSGEGSDEAEHGDKPTKSQSPPPKIGEGEKTPGAHERVKRGESSTDNTPSGGSFGGPHLPKPETKPETQPEGESAGGEGHGESGKPEDYEGGK</sequence>
<feature type="region of interest" description="Disordered" evidence="1">
    <location>
        <begin position="26"/>
        <end position="213"/>
    </location>
</feature>
<protein>
    <submittedName>
        <fullName evidence="3">Uncharacterized protein</fullName>
    </submittedName>
</protein>
<feature type="compositionally biased region" description="Basic and acidic residues" evidence="1">
    <location>
        <begin position="69"/>
        <end position="85"/>
    </location>
</feature>
<dbReference type="EMBL" id="KV878336">
    <property type="protein sequence ID" value="OJJ50689.1"/>
    <property type="molecule type" value="Genomic_DNA"/>
</dbReference>
<keyword evidence="2" id="KW-0732">Signal</keyword>
<evidence type="ECO:0000313" key="4">
    <source>
        <dbReference type="Proteomes" id="UP000184188"/>
    </source>
</evidence>
<dbReference type="VEuPathDB" id="FungiDB:ASPZODRAFT_126612"/>
<evidence type="ECO:0000256" key="1">
    <source>
        <dbReference type="SAM" id="MobiDB-lite"/>
    </source>
</evidence>
<feature type="chain" id="PRO_5013358686" evidence="2">
    <location>
        <begin position="20"/>
        <end position="213"/>
    </location>
</feature>
<feature type="signal peptide" evidence="2">
    <location>
        <begin position="1"/>
        <end position="19"/>
    </location>
</feature>
<reference evidence="4" key="1">
    <citation type="journal article" date="2017" name="Genome Biol.">
        <title>Comparative genomics reveals high biological diversity and specific adaptations in the industrially and medically important fungal genus Aspergillus.</title>
        <authorList>
            <person name="de Vries R.P."/>
            <person name="Riley R."/>
            <person name="Wiebenga A."/>
            <person name="Aguilar-Osorio G."/>
            <person name="Amillis S."/>
            <person name="Uchima C.A."/>
            <person name="Anderluh G."/>
            <person name="Asadollahi M."/>
            <person name="Askin M."/>
            <person name="Barry K."/>
            <person name="Battaglia E."/>
            <person name="Bayram O."/>
            <person name="Benocci T."/>
            <person name="Braus-Stromeyer S.A."/>
            <person name="Caldana C."/>
            <person name="Canovas D."/>
            <person name="Cerqueira G.C."/>
            <person name="Chen F."/>
            <person name="Chen W."/>
            <person name="Choi C."/>
            <person name="Clum A."/>
            <person name="Dos Santos R.A."/>
            <person name="Damasio A.R."/>
            <person name="Diallinas G."/>
            <person name="Emri T."/>
            <person name="Fekete E."/>
            <person name="Flipphi M."/>
            <person name="Freyberg S."/>
            <person name="Gallo A."/>
            <person name="Gournas C."/>
            <person name="Habgood R."/>
            <person name="Hainaut M."/>
            <person name="Harispe M.L."/>
            <person name="Henrissat B."/>
            <person name="Hilden K.S."/>
            <person name="Hope R."/>
            <person name="Hossain A."/>
            <person name="Karabika E."/>
            <person name="Karaffa L."/>
            <person name="Karanyi Z."/>
            <person name="Krasevec N."/>
            <person name="Kuo A."/>
            <person name="Kusch H."/>
            <person name="LaButti K."/>
            <person name="Lagendijk E.L."/>
            <person name="Lapidus A."/>
            <person name="Levasseur A."/>
            <person name="Lindquist E."/>
            <person name="Lipzen A."/>
            <person name="Logrieco A.F."/>
            <person name="MacCabe A."/>
            <person name="Maekelae M.R."/>
            <person name="Malavazi I."/>
            <person name="Melin P."/>
            <person name="Meyer V."/>
            <person name="Mielnichuk N."/>
            <person name="Miskei M."/>
            <person name="Molnar A.P."/>
            <person name="Mule G."/>
            <person name="Ngan C.Y."/>
            <person name="Orejas M."/>
            <person name="Orosz E."/>
            <person name="Ouedraogo J.P."/>
            <person name="Overkamp K.M."/>
            <person name="Park H.-S."/>
            <person name="Perrone G."/>
            <person name="Piumi F."/>
            <person name="Punt P.J."/>
            <person name="Ram A.F."/>
            <person name="Ramon A."/>
            <person name="Rauscher S."/>
            <person name="Record E."/>
            <person name="Riano-Pachon D.M."/>
            <person name="Robert V."/>
            <person name="Roehrig J."/>
            <person name="Ruller R."/>
            <person name="Salamov A."/>
            <person name="Salih N.S."/>
            <person name="Samson R.A."/>
            <person name="Sandor E."/>
            <person name="Sanguinetti M."/>
            <person name="Schuetze T."/>
            <person name="Sepcic K."/>
            <person name="Shelest E."/>
            <person name="Sherlock G."/>
            <person name="Sophianopoulou V."/>
            <person name="Squina F.M."/>
            <person name="Sun H."/>
            <person name="Susca A."/>
            <person name="Todd R.B."/>
            <person name="Tsang A."/>
            <person name="Unkles S.E."/>
            <person name="van de Wiele N."/>
            <person name="van Rossen-Uffink D."/>
            <person name="Oliveira J.V."/>
            <person name="Vesth T.C."/>
            <person name="Visser J."/>
            <person name="Yu J.-H."/>
            <person name="Zhou M."/>
            <person name="Andersen M.R."/>
            <person name="Archer D.B."/>
            <person name="Baker S.E."/>
            <person name="Benoit I."/>
            <person name="Brakhage A.A."/>
            <person name="Braus G.H."/>
            <person name="Fischer R."/>
            <person name="Frisvad J.C."/>
            <person name="Goldman G.H."/>
            <person name="Houbraken J."/>
            <person name="Oakley B."/>
            <person name="Pocsi I."/>
            <person name="Scazzocchio C."/>
            <person name="Seiboth B."/>
            <person name="vanKuyk P.A."/>
            <person name="Wortman J."/>
            <person name="Dyer P.S."/>
            <person name="Grigoriev I.V."/>
        </authorList>
    </citation>
    <scope>NUCLEOTIDE SEQUENCE [LARGE SCALE GENOMIC DNA]</scope>
    <source>
        <strain evidence="4">CBS 506.65</strain>
    </source>
</reference>
<accession>A0A1L9SU13</accession>
<organism evidence="3 4">
    <name type="scientific">Penicilliopsis zonata CBS 506.65</name>
    <dbReference type="NCBI Taxonomy" id="1073090"/>
    <lineage>
        <taxon>Eukaryota</taxon>
        <taxon>Fungi</taxon>
        <taxon>Dikarya</taxon>
        <taxon>Ascomycota</taxon>
        <taxon>Pezizomycotina</taxon>
        <taxon>Eurotiomycetes</taxon>
        <taxon>Eurotiomycetidae</taxon>
        <taxon>Eurotiales</taxon>
        <taxon>Aspergillaceae</taxon>
        <taxon>Penicilliopsis</taxon>
    </lineage>
</organism>
<feature type="compositionally biased region" description="Basic and acidic residues" evidence="1">
    <location>
        <begin position="43"/>
        <end position="62"/>
    </location>
</feature>
<keyword evidence="4" id="KW-1185">Reference proteome</keyword>
<dbReference type="GeneID" id="34607998"/>
<evidence type="ECO:0000256" key="2">
    <source>
        <dbReference type="SAM" id="SignalP"/>
    </source>
</evidence>
<evidence type="ECO:0000313" key="3">
    <source>
        <dbReference type="EMBL" id="OJJ50689.1"/>
    </source>
</evidence>
<feature type="compositionally biased region" description="Basic and acidic residues" evidence="1">
    <location>
        <begin position="199"/>
        <end position="213"/>
    </location>
</feature>
<feature type="compositionally biased region" description="Basic and acidic residues" evidence="1">
    <location>
        <begin position="146"/>
        <end position="163"/>
    </location>
</feature>
<feature type="compositionally biased region" description="Basic and acidic residues" evidence="1">
    <location>
        <begin position="99"/>
        <end position="114"/>
    </location>
</feature>
<dbReference type="Proteomes" id="UP000184188">
    <property type="component" value="Unassembled WGS sequence"/>
</dbReference>
<dbReference type="RefSeq" id="XP_022585199.1">
    <property type="nucleotide sequence ID" value="XM_022721533.1"/>
</dbReference>
<proteinExistence type="predicted"/>
<dbReference type="AlphaFoldDB" id="A0A1L9SU13"/>